<dbReference type="InterPro" id="IPR029069">
    <property type="entry name" value="HotDog_dom_sf"/>
</dbReference>
<reference evidence="1 2" key="1">
    <citation type="journal article" date="2012" name="J. Bacteriol.">
        <title>Draft Genome Sequence of Sinorhizobium meliloti CCNWSX0020, a Nitrogen-Fixing Symbiont with Copper Tolerance Capability Isolated from Lead-Zinc Mine Tailings.</title>
        <authorList>
            <person name="Li Z."/>
            <person name="Ma Z."/>
            <person name="Hao X."/>
            <person name="Wei G."/>
        </authorList>
    </citation>
    <scope>NUCLEOTIDE SEQUENCE [LARGE SCALE GENOMIC DNA]</scope>
    <source>
        <strain evidence="1 2">CCNWSX0020</strain>
    </source>
</reference>
<sequence>MEFHVVKQKQRGNIWKFHCDAKVDGQLVAEADIGAMIVSKEDA</sequence>
<protein>
    <submittedName>
        <fullName evidence="1">(3R)-hydroxymyristoyl-ACP dehydratase</fullName>
        <ecNumber evidence="1">4.2.1.-</ecNumber>
    </submittedName>
</protein>
<dbReference type="EC" id="4.2.1.-" evidence="1"/>
<accession>H0GB63</accession>
<evidence type="ECO:0000313" key="2">
    <source>
        <dbReference type="Proteomes" id="UP000004038"/>
    </source>
</evidence>
<proteinExistence type="predicted"/>
<name>H0GB63_RHIML</name>
<dbReference type="AlphaFoldDB" id="H0GB63"/>
<dbReference type="Proteomes" id="UP000004038">
    <property type="component" value="Unassembled WGS sequence"/>
</dbReference>
<evidence type="ECO:0000313" key="1">
    <source>
        <dbReference type="EMBL" id="EHK73449.1"/>
    </source>
</evidence>
<gene>
    <name evidence="1" type="primary">fabZ</name>
    <name evidence="1" type="ORF">SM0020_33878</name>
</gene>
<dbReference type="Gene3D" id="3.10.129.10">
    <property type="entry name" value="Hotdog Thioesterase"/>
    <property type="match status" value="1"/>
</dbReference>
<dbReference type="GO" id="GO:0016829">
    <property type="term" value="F:lyase activity"/>
    <property type="evidence" value="ECO:0007669"/>
    <property type="project" value="UniProtKB-KW"/>
</dbReference>
<organism evidence="1 2">
    <name type="scientific">Sinorhizobium meliloti CCNWSX0020</name>
    <dbReference type="NCBI Taxonomy" id="1107881"/>
    <lineage>
        <taxon>Bacteria</taxon>
        <taxon>Pseudomonadati</taxon>
        <taxon>Pseudomonadota</taxon>
        <taxon>Alphaproteobacteria</taxon>
        <taxon>Hyphomicrobiales</taxon>
        <taxon>Rhizobiaceae</taxon>
        <taxon>Sinorhizobium/Ensifer group</taxon>
        <taxon>Sinorhizobium</taxon>
    </lineage>
</organism>
<keyword evidence="1" id="KW-0456">Lyase</keyword>
<dbReference type="SUPFAM" id="SSF54637">
    <property type="entry name" value="Thioesterase/thiol ester dehydrase-isomerase"/>
    <property type="match status" value="1"/>
</dbReference>
<dbReference type="EMBL" id="AGVV01000143">
    <property type="protein sequence ID" value="EHK73449.1"/>
    <property type="molecule type" value="Genomic_DNA"/>
</dbReference>
<dbReference type="PATRIC" id="fig|1107881.3.peg.6825"/>